<feature type="compositionally biased region" description="Basic and acidic residues" evidence="1">
    <location>
        <begin position="49"/>
        <end position="59"/>
    </location>
</feature>
<evidence type="ECO:0000313" key="4">
    <source>
        <dbReference type="Proteomes" id="UP000534783"/>
    </source>
</evidence>
<name>A0A7X6DSP3_9BACT</name>
<keyword evidence="2" id="KW-0732">Signal</keyword>
<evidence type="ECO:0000313" key="3">
    <source>
        <dbReference type="EMBL" id="NKE72630.1"/>
    </source>
</evidence>
<dbReference type="RefSeq" id="WP_168062466.1">
    <property type="nucleotide sequence ID" value="NZ_VTOW01000003.1"/>
</dbReference>
<protein>
    <recommendedName>
        <fullName evidence="5">DUF5666 domain-containing protein</fullName>
    </recommendedName>
</protein>
<proteinExistence type="predicted"/>
<reference evidence="3 4" key="1">
    <citation type="journal article" date="2020" name="Nature">
        <title>Bacterial chemolithoautotrophy via manganese oxidation.</title>
        <authorList>
            <person name="Yu H."/>
            <person name="Leadbetter J.R."/>
        </authorList>
    </citation>
    <scope>NUCLEOTIDE SEQUENCE [LARGE SCALE GENOMIC DNA]</scope>
    <source>
        <strain evidence="3 4">Mn-1</strain>
    </source>
</reference>
<evidence type="ECO:0008006" key="5">
    <source>
        <dbReference type="Google" id="ProtNLM"/>
    </source>
</evidence>
<gene>
    <name evidence="3" type="ORF">MNODULE_17910</name>
</gene>
<organism evidence="3 4">
    <name type="scientific">Candidatus Manganitrophus noduliformans</name>
    <dbReference type="NCBI Taxonomy" id="2606439"/>
    <lineage>
        <taxon>Bacteria</taxon>
        <taxon>Pseudomonadati</taxon>
        <taxon>Nitrospirota</taxon>
        <taxon>Nitrospiria</taxon>
        <taxon>Candidatus Troglogloeales</taxon>
        <taxon>Candidatus Manganitrophaceae</taxon>
        <taxon>Candidatus Manganitrophus</taxon>
    </lineage>
</organism>
<accession>A0A7X6DSP3</accession>
<evidence type="ECO:0000256" key="1">
    <source>
        <dbReference type="SAM" id="MobiDB-lite"/>
    </source>
</evidence>
<feature type="chain" id="PRO_5030962394" description="DUF5666 domain-containing protein" evidence="2">
    <location>
        <begin position="19"/>
        <end position="88"/>
    </location>
</feature>
<sequence>MKKLIMFFVAAMVAFSFATAGFAGGDHKISGEITKVEGDMVTIKDEKGKEHMVHTDKSTKMSGEVKQGAKVEAQTTEKGHATMISVKK</sequence>
<keyword evidence="4" id="KW-1185">Reference proteome</keyword>
<dbReference type="AlphaFoldDB" id="A0A7X6DSP3"/>
<feature type="region of interest" description="Disordered" evidence="1">
    <location>
        <begin position="49"/>
        <end position="88"/>
    </location>
</feature>
<comment type="caution">
    <text evidence="3">The sequence shown here is derived from an EMBL/GenBank/DDBJ whole genome shotgun (WGS) entry which is preliminary data.</text>
</comment>
<evidence type="ECO:0000256" key="2">
    <source>
        <dbReference type="SAM" id="SignalP"/>
    </source>
</evidence>
<dbReference type="Proteomes" id="UP000534783">
    <property type="component" value="Unassembled WGS sequence"/>
</dbReference>
<feature type="signal peptide" evidence="2">
    <location>
        <begin position="1"/>
        <end position="18"/>
    </location>
</feature>
<dbReference type="EMBL" id="VTOW01000003">
    <property type="protein sequence ID" value="NKE72630.1"/>
    <property type="molecule type" value="Genomic_DNA"/>
</dbReference>